<dbReference type="EMBL" id="MT143662">
    <property type="protein sequence ID" value="QJA99670.1"/>
    <property type="molecule type" value="Genomic_DNA"/>
</dbReference>
<sequence length="293" mass="33412">MGLKGECTFCSTYEPHYHPERLGRIPISPIVFVYGTGDITFCSPNFMRRTLAAIDNHRPRTVKTYFFQSKNPVCFNQYLGWFKAHQDIVILLTTLETNRDTGYREISKAPLPTVRFKDFYELDYPRKVLTIEPVLDFDLDEFVEMVLKLHGQGSLEYVWFGFDSKNCGLPEPSEEKAQEFVDLLQLHGIEVRGKTLRGVETEKEVLPLNKEVFGQLIVKSIEEVIDEFGEDSHPPEELGELVFDNFLGRLGHSGYKPSGGGWWHTQWDGKKLHITAPNGTYMGSIGPDMGKLG</sequence>
<protein>
    <submittedName>
        <fullName evidence="1">Uncharacterized protein</fullName>
    </submittedName>
</protein>
<dbReference type="AlphaFoldDB" id="A0A6M3LWA2"/>
<organism evidence="1">
    <name type="scientific">viral metagenome</name>
    <dbReference type="NCBI Taxonomy" id="1070528"/>
    <lineage>
        <taxon>unclassified sequences</taxon>
        <taxon>metagenomes</taxon>
        <taxon>organismal metagenomes</taxon>
    </lineage>
</organism>
<name>A0A6M3LWA2_9ZZZZ</name>
<evidence type="ECO:0000313" key="1">
    <source>
        <dbReference type="EMBL" id="QJA99670.1"/>
    </source>
</evidence>
<gene>
    <name evidence="1" type="ORF">MM171A00921_0002</name>
</gene>
<accession>A0A6M3LWA2</accession>
<proteinExistence type="predicted"/>
<reference evidence="1" key="1">
    <citation type="submission" date="2020-03" db="EMBL/GenBank/DDBJ databases">
        <title>The deep terrestrial virosphere.</title>
        <authorList>
            <person name="Holmfeldt K."/>
            <person name="Nilsson E."/>
            <person name="Simone D."/>
            <person name="Lopez-Fernandez M."/>
            <person name="Wu X."/>
            <person name="de Brujin I."/>
            <person name="Lundin D."/>
            <person name="Andersson A."/>
            <person name="Bertilsson S."/>
            <person name="Dopson M."/>
        </authorList>
    </citation>
    <scope>NUCLEOTIDE SEQUENCE</scope>
    <source>
        <strain evidence="1">MM171A00921</strain>
    </source>
</reference>